<feature type="chain" id="PRO_5047488892" description="Lipoprotein" evidence="1">
    <location>
        <begin position="24"/>
        <end position="182"/>
    </location>
</feature>
<sequence length="182" mass="19609">MKAAVAGFAVASAACLATAGASACQPLPSSAYGESLTKVKSRFDGARFVVLAELTRVEEVMVPAGDGDFRIEVERATFRVQQAFKGELAKGAAFHVDSGVTACGRGVRHGQWVSFSPGKPTRPRAAPPERWLIYYTPWPAVPGQREPIFEIDDSTNSQPAQWAAYDLEMLGKHAKGWRTAGR</sequence>
<dbReference type="EMBL" id="JAJNOC010000001">
    <property type="protein sequence ID" value="MCD2515735.1"/>
    <property type="molecule type" value="Genomic_DNA"/>
</dbReference>
<dbReference type="PROSITE" id="PS51257">
    <property type="entry name" value="PROKAR_LIPOPROTEIN"/>
    <property type="match status" value="1"/>
</dbReference>
<reference evidence="2" key="1">
    <citation type="submission" date="2021-11" db="EMBL/GenBank/DDBJ databases">
        <title>The complete genome of Massilia sp sp. G4R7.</title>
        <authorList>
            <person name="Liu L."/>
            <person name="Yue J."/>
            <person name="Yuan J."/>
            <person name="Yang F."/>
            <person name="Li L."/>
        </authorList>
    </citation>
    <scope>NUCLEOTIDE SEQUENCE</scope>
    <source>
        <strain evidence="2">G4R7</strain>
    </source>
</reference>
<keyword evidence="1" id="KW-0732">Signal</keyword>
<comment type="caution">
    <text evidence="2">The sequence shown here is derived from an EMBL/GenBank/DDBJ whole genome shotgun (WGS) entry which is preliminary data.</text>
</comment>
<proteinExistence type="predicted"/>
<keyword evidence="3" id="KW-1185">Reference proteome</keyword>
<evidence type="ECO:0008006" key="4">
    <source>
        <dbReference type="Google" id="ProtNLM"/>
    </source>
</evidence>
<gene>
    <name evidence="2" type="ORF">LQ564_05340</name>
</gene>
<evidence type="ECO:0000313" key="3">
    <source>
        <dbReference type="Proteomes" id="UP001179361"/>
    </source>
</evidence>
<accession>A0ABS8Q544</accession>
<evidence type="ECO:0000313" key="2">
    <source>
        <dbReference type="EMBL" id="MCD2515735.1"/>
    </source>
</evidence>
<name>A0ABS8Q544_9BURK</name>
<dbReference type="Proteomes" id="UP001179361">
    <property type="component" value="Unassembled WGS sequence"/>
</dbReference>
<protein>
    <recommendedName>
        <fullName evidence="4">Lipoprotein</fullName>
    </recommendedName>
</protein>
<feature type="signal peptide" evidence="1">
    <location>
        <begin position="1"/>
        <end position="23"/>
    </location>
</feature>
<organism evidence="2 3">
    <name type="scientific">Massilia phyllostachyos</name>
    <dbReference type="NCBI Taxonomy" id="2898585"/>
    <lineage>
        <taxon>Bacteria</taxon>
        <taxon>Pseudomonadati</taxon>
        <taxon>Pseudomonadota</taxon>
        <taxon>Betaproteobacteria</taxon>
        <taxon>Burkholderiales</taxon>
        <taxon>Oxalobacteraceae</taxon>
        <taxon>Telluria group</taxon>
        <taxon>Massilia</taxon>
    </lineage>
</organism>
<evidence type="ECO:0000256" key="1">
    <source>
        <dbReference type="SAM" id="SignalP"/>
    </source>
</evidence>
<dbReference type="RefSeq" id="WP_231057032.1">
    <property type="nucleotide sequence ID" value="NZ_JAJNOC010000001.1"/>
</dbReference>